<keyword evidence="15" id="KW-0472">Membrane</keyword>
<evidence type="ECO:0000256" key="17">
    <source>
        <dbReference type="ARBA" id="ARBA00029828"/>
    </source>
</evidence>
<evidence type="ECO:0000256" key="6">
    <source>
        <dbReference type="ARBA" id="ARBA00013279"/>
    </source>
</evidence>
<proteinExistence type="inferred from homology"/>
<keyword evidence="20" id="KW-1185">Reference proteome</keyword>
<evidence type="ECO:0000256" key="9">
    <source>
        <dbReference type="ARBA" id="ARBA00022801"/>
    </source>
</evidence>
<dbReference type="GO" id="GO:0034727">
    <property type="term" value="P:piecemeal microautophagy of the nucleus"/>
    <property type="evidence" value="ECO:0007669"/>
    <property type="project" value="TreeGrafter"/>
</dbReference>
<dbReference type="EC" id="3.1.1.3" evidence="6"/>
<evidence type="ECO:0000256" key="3">
    <source>
        <dbReference type="ARBA" id="ARBA00004343"/>
    </source>
</evidence>
<keyword evidence="14" id="KW-0443">Lipid metabolism</keyword>
<accession>A0A433QYW7</accession>
<evidence type="ECO:0000256" key="10">
    <source>
        <dbReference type="ARBA" id="ARBA00022963"/>
    </source>
</evidence>
<evidence type="ECO:0000256" key="4">
    <source>
        <dbReference type="ARBA" id="ARBA00010701"/>
    </source>
</evidence>
<evidence type="ECO:0000256" key="8">
    <source>
        <dbReference type="ARBA" id="ARBA00022753"/>
    </source>
</evidence>
<dbReference type="GO" id="GO:0004806">
    <property type="term" value="F:triacylglycerol lipase activity"/>
    <property type="evidence" value="ECO:0007669"/>
    <property type="project" value="UniProtKB-EC"/>
</dbReference>
<keyword evidence="10" id="KW-0442">Lipid degradation</keyword>
<keyword evidence="9 19" id="KW-0378">Hydrolase</keyword>
<organism evidence="19 20">
    <name type="scientific">Jimgerdemannia flammicorona</name>
    <dbReference type="NCBI Taxonomy" id="994334"/>
    <lineage>
        <taxon>Eukaryota</taxon>
        <taxon>Fungi</taxon>
        <taxon>Fungi incertae sedis</taxon>
        <taxon>Mucoromycota</taxon>
        <taxon>Mucoromycotina</taxon>
        <taxon>Endogonomycetes</taxon>
        <taxon>Endogonales</taxon>
        <taxon>Endogonaceae</taxon>
        <taxon>Jimgerdemannia</taxon>
    </lineage>
</organism>
<evidence type="ECO:0000256" key="11">
    <source>
        <dbReference type="ARBA" id="ARBA00022968"/>
    </source>
</evidence>
<dbReference type="InterPro" id="IPR029058">
    <property type="entry name" value="AB_hydrolase_fold"/>
</dbReference>
<keyword evidence="12" id="KW-1133">Transmembrane helix</keyword>
<evidence type="ECO:0000256" key="5">
    <source>
        <dbReference type="ARBA" id="ARBA00011137"/>
    </source>
</evidence>
<protein>
    <recommendedName>
        <fullName evidence="6">triacylglycerol lipase</fullName>
        <ecNumber evidence="6">3.1.1.3</ecNumber>
    </recommendedName>
    <alternativeName>
        <fullName evidence="17">Autophagy-related protein 15</fullName>
    </alternativeName>
</protein>
<evidence type="ECO:0000256" key="18">
    <source>
        <dbReference type="SAM" id="SignalP"/>
    </source>
</evidence>
<feature type="chain" id="PRO_5019125526" description="triacylglycerol lipase" evidence="18">
    <location>
        <begin position="33"/>
        <end position="489"/>
    </location>
</feature>
<sequence length="489" mass="54733">MPKQPHKHPLLPNYTFSLSILLLCLLPPLIFTSPAPANPQTALIPPTPILREGDRRTFHLKHIYHRGSSSGPFSSLFRRLDFTPSQLATQHRLSPHEETSYAIGMQFGSTFKPPVGYTQDMRRARTNGEMSSLCRTMGAYEEGYGLVPDTTDNETIVGLAKMCYNAYNDANKRDDWYDLGEKWGVNVSFGWETNGLRGHIFGDDENTTLILAIKGTSAGIFGGGDTGSNDKLNVSFDEMPWLLCRQYYRFCWRGSGDWISPSLGFCRPLLLDNLLWSCCCARVDRTWQPVCGCYMGDDYKCNGTCVEESLAGEELYYAVAMQIYFEVADAYPNAEIWLTGHSLGGSLASLLGLTFGLPTVTFEDPGDRLAARRLHLPGPPALNYAKIPMWHIGNTADPIFMGVCTGPLSSCWYGGFAVESRCHTGRTCIYDVVNQSGWKMDIRSHRIGDVIEKILTKWEGVPDCFEEQQCDDCDMWEFEKLQRKSGCPA</sequence>
<dbReference type="GO" id="GO:0006660">
    <property type="term" value="P:phosphatidylserine catabolic process"/>
    <property type="evidence" value="ECO:0007669"/>
    <property type="project" value="TreeGrafter"/>
</dbReference>
<evidence type="ECO:0000313" key="19">
    <source>
        <dbReference type="EMBL" id="RUS34986.1"/>
    </source>
</evidence>
<evidence type="ECO:0000256" key="7">
    <source>
        <dbReference type="ARBA" id="ARBA00022692"/>
    </source>
</evidence>
<dbReference type="GO" id="GO:0004620">
    <property type="term" value="F:phospholipase activity"/>
    <property type="evidence" value="ECO:0007669"/>
    <property type="project" value="TreeGrafter"/>
</dbReference>
<feature type="signal peptide" evidence="18">
    <location>
        <begin position="1"/>
        <end position="32"/>
    </location>
</feature>
<evidence type="ECO:0000256" key="1">
    <source>
        <dbReference type="ARBA" id="ARBA00001024"/>
    </source>
</evidence>
<evidence type="ECO:0000256" key="13">
    <source>
        <dbReference type="ARBA" id="ARBA00023006"/>
    </source>
</evidence>
<evidence type="ECO:0000256" key="2">
    <source>
        <dbReference type="ARBA" id="ARBA00004270"/>
    </source>
</evidence>
<dbReference type="Gene3D" id="3.40.50.1820">
    <property type="entry name" value="alpha/beta hydrolase"/>
    <property type="match status" value="1"/>
</dbReference>
<reference evidence="19 20" key="1">
    <citation type="journal article" date="2018" name="New Phytol.">
        <title>Phylogenomics of Endogonaceae and evolution of mycorrhizas within Mucoromycota.</title>
        <authorList>
            <person name="Chang Y."/>
            <person name="Desiro A."/>
            <person name="Na H."/>
            <person name="Sandor L."/>
            <person name="Lipzen A."/>
            <person name="Clum A."/>
            <person name="Barry K."/>
            <person name="Grigoriev I.V."/>
            <person name="Martin F.M."/>
            <person name="Stajich J.E."/>
            <person name="Smith M.E."/>
            <person name="Bonito G."/>
            <person name="Spatafora J.W."/>
        </authorList>
    </citation>
    <scope>NUCLEOTIDE SEQUENCE [LARGE SCALE GENOMIC DNA]</scope>
    <source>
        <strain evidence="19 20">AD002</strain>
    </source>
</reference>
<evidence type="ECO:0000256" key="15">
    <source>
        <dbReference type="ARBA" id="ARBA00023136"/>
    </source>
</evidence>
<gene>
    <name evidence="19" type="ORF">BC938DRAFT_477117</name>
</gene>
<keyword evidence="8" id="KW-0967">Endosome</keyword>
<keyword evidence="13" id="KW-0072">Autophagy</keyword>
<comment type="caution">
    <text evidence="19">The sequence shown here is derived from an EMBL/GenBank/DDBJ whole genome shotgun (WGS) entry which is preliminary data.</text>
</comment>
<evidence type="ECO:0000313" key="20">
    <source>
        <dbReference type="Proteomes" id="UP000274822"/>
    </source>
</evidence>
<dbReference type="GO" id="GO:0032585">
    <property type="term" value="C:multivesicular body membrane"/>
    <property type="evidence" value="ECO:0007669"/>
    <property type="project" value="UniProtKB-SubCell"/>
</dbReference>
<dbReference type="EMBL" id="RBNJ01000262">
    <property type="protein sequence ID" value="RUS34986.1"/>
    <property type="molecule type" value="Genomic_DNA"/>
</dbReference>
<evidence type="ECO:0000256" key="12">
    <source>
        <dbReference type="ARBA" id="ARBA00022989"/>
    </source>
</evidence>
<dbReference type="PANTHER" id="PTHR47175:SF2">
    <property type="entry name" value="LIPASE ATG15-RELATED"/>
    <property type="match status" value="1"/>
</dbReference>
<keyword evidence="16" id="KW-0325">Glycoprotein</keyword>
<comment type="catalytic activity">
    <reaction evidence="1">
        <text>a triacylglycerol + H2O = a diacylglycerol + a fatty acid + H(+)</text>
        <dbReference type="Rhea" id="RHEA:12044"/>
        <dbReference type="ChEBI" id="CHEBI:15377"/>
        <dbReference type="ChEBI" id="CHEBI:15378"/>
        <dbReference type="ChEBI" id="CHEBI:17855"/>
        <dbReference type="ChEBI" id="CHEBI:18035"/>
        <dbReference type="ChEBI" id="CHEBI:28868"/>
        <dbReference type="EC" id="3.1.1.3"/>
    </reaction>
</comment>
<evidence type="ECO:0000256" key="14">
    <source>
        <dbReference type="ARBA" id="ARBA00023098"/>
    </source>
</evidence>
<dbReference type="GO" id="GO:0034496">
    <property type="term" value="P:multivesicular body membrane disassembly"/>
    <property type="evidence" value="ECO:0007669"/>
    <property type="project" value="TreeGrafter"/>
</dbReference>
<comment type="subcellular location">
    <subcellularLocation>
        <location evidence="3">Endosome</location>
        <location evidence="3">Multivesicular body membrane</location>
        <topology evidence="3">Single-pass type II membrane protein</topology>
    </subcellularLocation>
    <subcellularLocation>
        <location evidence="2">Prevacuolar compartment membrane</location>
        <topology evidence="2">Single-pass type II membrane protein</topology>
    </subcellularLocation>
</comment>
<dbReference type="Pfam" id="PF26363">
    <property type="entry name" value="Phospholipase-like"/>
    <property type="match status" value="1"/>
</dbReference>
<dbReference type="SUPFAM" id="SSF53474">
    <property type="entry name" value="alpha/beta-Hydrolases"/>
    <property type="match status" value="1"/>
</dbReference>
<comment type="subunit">
    <text evidence="5">Binds to both phosphatidylinositol (PI) and phosphatidylinositol 3,5-bisphosphate (PIP2).</text>
</comment>
<keyword evidence="7" id="KW-0812">Transmembrane</keyword>
<dbReference type="Proteomes" id="UP000274822">
    <property type="component" value="Unassembled WGS sequence"/>
</dbReference>
<dbReference type="GO" id="GO:0005775">
    <property type="term" value="C:vacuolar lumen"/>
    <property type="evidence" value="ECO:0007669"/>
    <property type="project" value="TreeGrafter"/>
</dbReference>
<comment type="similarity">
    <text evidence="4">Belongs to the AB hydrolase superfamily. Lipase family.</text>
</comment>
<name>A0A433QYW7_9FUNG</name>
<evidence type="ECO:0000256" key="16">
    <source>
        <dbReference type="ARBA" id="ARBA00023180"/>
    </source>
</evidence>
<dbReference type="PANTHER" id="PTHR47175">
    <property type="entry name" value="LIPASE ATG15-RELATED"/>
    <property type="match status" value="1"/>
</dbReference>
<keyword evidence="11" id="KW-0735">Signal-anchor</keyword>
<dbReference type="AlphaFoldDB" id="A0A433QYW7"/>
<dbReference type="InterPro" id="IPR050805">
    <property type="entry name" value="ATG15_Lipase"/>
</dbReference>
<keyword evidence="18" id="KW-0732">Signal</keyword>
<dbReference type="GO" id="GO:0046461">
    <property type="term" value="P:neutral lipid catabolic process"/>
    <property type="evidence" value="ECO:0007669"/>
    <property type="project" value="TreeGrafter"/>
</dbReference>